<evidence type="ECO:0000313" key="2">
    <source>
        <dbReference type="Proteomes" id="UP001457282"/>
    </source>
</evidence>
<dbReference type="EMBL" id="JBEDUW010000001">
    <property type="protein sequence ID" value="KAK9951286.1"/>
    <property type="molecule type" value="Genomic_DNA"/>
</dbReference>
<sequence length="118" mass="12378">MQTLSITDTSVIKYTIGAESLCPCSLPKPVLPVPAAASAVSLSLYCGRSLPNHCRSSSPLPLPLIASAAKQSTASNLSRRVSVHVATKPAQPRIGVTSFLNDLSPARVAPFHSRRCSP</sequence>
<name>A0AAW1YRF5_RUBAR</name>
<accession>A0AAW1YRF5</accession>
<evidence type="ECO:0000313" key="1">
    <source>
        <dbReference type="EMBL" id="KAK9951286.1"/>
    </source>
</evidence>
<protein>
    <submittedName>
        <fullName evidence="1">Uncharacterized protein</fullName>
    </submittedName>
</protein>
<proteinExistence type="predicted"/>
<reference evidence="1 2" key="1">
    <citation type="journal article" date="2023" name="G3 (Bethesda)">
        <title>A chromosome-length genome assembly and annotation of blackberry (Rubus argutus, cv. 'Hillquist').</title>
        <authorList>
            <person name="Bruna T."/>
            <person name="Aryal R."/>
            <person name="Dudchenko O."/>
            <person name="Sargent D.J."/>
            <person name="Mead D."/>
            <person name="Buti M."/>
            <person name="Cavallini A."/>
            <person name="Hytonen T."/>
            <person name="Andres J."/>
            <person name="Pham M."/>
            <person name="Weisz D."/>
            <person name="Mascagni F."/>
            <person name="Usai G."/>
            <person name="Natali L."/>
            <person name="Bassil N."/>
            <person name="Fernandez G.E."/>
            <person name="Lomsadze A."/>
            <person name="Armour M."/>
            <person name="Olukolu B."/>
            <person name="Poorten T."/>
            <person name="Britton C."/>
            <person name="Davik J."/>
            <person name="Ashrafi H."/>
            <person name="Aiden E.L."/>
            <person name="Borodovsky M."/>
            <person name="Worthington M."/>
        </authorList>
    </citation>
    <scope>NUCLEOTIDE SEQUENCE [LARGE SCALE GENOMIC DNA]</scope>
    <source>
        <strain evidence="1">PI 553951</strain>
    </source>
</reference>
<keyword evidence="2" id="KW-1185">Reference proteome</keyword>
<gene>
    <name evidence="1" type="ORF">M0R45_006741</name>
</gene>
<organism evidence="1 2">
    <name type="scientific">Rubus argutus</name>
    <name type="common">Southern blackberry</name>
    <dbReference type="NCBI Taxonomy" id="59490"/>
    <lineage>
        <taxon>Eukaryota</taxon>
        <taxon>Viridiplantae</taxon>
        <taxon>Streptophyta</taxon>
        <taxon>Embryophyta</taxon>
        <taxon>Tracheophyta</taxon>
        <taxon>Spermatophyta</taxon>
        <taxon>Magnoliopsida</taxon>
        <taxon>eudicotyledons</taxon>
        <taxon>Gunneridae</taxon>
        <taxon>Pentapetalae</taxon>
        <taxon>rosids</taxon>
        <taxon>fabids</taxon>
        <taxon>Rosales</taxon>
        <taxon>Rosaceae</taxon>
        <taxon>Rosoideae</taxon>
        <taxon>Rosoideae incertae sedis</taxon>
        <taxon>Rubus</taxon>
    </lineage>
</organism>
<comment type="caution">
    <text evidence="1">The sequence shown here is derived from an EMBL/GenBank/DDBJ whole genome shotgun (WGS) entry which is preliminary data.</text>
</comment>
<dbReference type="Proteomes" id="UP001457282">
    <property type="component" value="Unassembled WGS sequence"/>
</dbReference>
<dbReference type="AlphaFoldDB" id="A0AAW1YRF5"/>